<dbReference type="Proteomes" id="UP000649955">
    <property type="component" value="Unassembled WGS sequence"/>
</dbReference>
<dbReference type="EMBL" id="BNAW01000008">
    <property type="protein sequence ID" value="GHG08914.1"/>
    <property type="molecule type" value="Genomic_DNA"/>
</dbReference>
<dbReference type="Gene3D" id="2.40.10.120">
    <property type="match status" value="1"/>
</dbReference>
<dbReference type="SUPFAM" id="SSF50494">
    <property type="entry name" value="Trypsin-like serine proteases"/>
    <property type="match status" value="1"/>
</dbReference>
<evidence type="ECO:0000313" key="1">
    <source>
        <dbReference type="EMBL" id="GHG08914.1"/>
    </source>
</evidence>
<comment type="caution">
    <text evidence="1">The sequence shown here is derived from an EMBL/GenBank/DDBJ whole genome shotgun (WGS) entry which is preliminary data.</text>
</comment>
<dbReference type="Pfam" id="PF13365">
    <property type="entry name" value="Trypsin_2"/>
    <property type="match status" value="1"/>
</dbReference>
<accession>A0ABQ3K8Y3</accession>
<sequence>MEHGVGRLLTSDEMHDWRNAQVRSAFAIGDGYVLTAWHCVSECTNAPWWIRLQPWPDADVPAIIPLKHVAHCESLDAALLVVDEQRGGKKAFEQRGRLDSAALALGIDVLEHDDIRVFGFPELNTAEFATALNGTVQTTTFRHGQRLAITLQVHGLGAAYPENPKGMSGGPVARRDVDGRERVVGIVSKFPKAGPSGRAALGGRLVVRRMSDLQDVFPVVKNAVRRSTPPPRPAVEVELSPDVMTASRPDFEAANVPLPERFTLTEILQIVPPEPRSRLADRLHALRSALAAKPVLMEIGATQLEIGRLQVIYRREVGCWPKGTALDALLVEAADVREPGHAPSKLSALAKFVVGTAAALSASPRDTSILANWLTAIGHQVGDAQAYYEERHAGPAWLVIDLGDEPMPSSPPWPARIAWTHFDRTGQLAGEVAVEPTETGLLTALRRVLRDVPQTWPVLVDIAMPYALLDKRIEHWPVLGIDDDWESLSESCRPRLRWSPRLRDRRLYGRCVTWTTRTNWMALPEAIPDNLLSDSAKLKRWIKNDAKQTWLVGGDPKNASNDPLRVFLREGCGFLIWFPADSDHDHRRRVAEAAAGIPVESRRTEIPNEIPSFEDHPVIIWDDPRGRDVFRLPYPVPAEHIQTQL</sequence>
<keyword evidence="2" id="KW-1185">Reference proteome</keyword>
<organism evidence="1 2">
    <name type="scientific">Amycolatopsis bullii</name>
    <dbReference type="NCBI Taxonomy" id="941987"/>
    <lineage>
        <taxon>Bacteria</taxon>
        <taxon>Bacillati</taxon>
        <taxon>Actinomycetota</taxon>
        <taxon>Actinomycetes</taxon>
        <taxon>Pseudonocardiales</taxon>
        <taxon>Pseudonocardiaceae</taxon>
        <taxon>Amycolatopsis</taxon>
    </lineage>
</organism>
<proteinExistence type="predicted"/>
<gene>
    <name evidence="1" type="ORF">GCM10017567_27200</name>
</gene>
<reference evidence="2" key="1">
    <citation type="journal article" date="2019" name="Int. J. Syst. Evol. Microbiol.">
        <title>The Global Catalogue of Microorganisms (GCM) 10K type strain sequencing project: providing services to taxonomists for standard genome sequencing and annotation.</title>
        <authorList>
            <consortium name="The Broad Institute Genomics Platform"/>
            <consortium name="The Broad Institute Genome Sequencing Center for Infectious Disease"/>
            <person name="Wu L."/>
            <person name="Ma J."/>
        </authorList>
    </citation>
    <scope>NUCLEOTIDE SEQUENCE [LARGE SCALE GENOMIC DNA]</scope>
    <source>
        <strain evidence="2">CGMCC 4.7680</strain>
    </source>
</reference>
<dbReference type="InterPro" id="IPR009003">
    <property type="entry name" value="Peptidase_S1_PA"/>
</dbReference>
<evidence type="ECO:0008006" key="3">
    <source>
        <dbReference type="Google" id="ProtNLM"/>
    </source>
</evidence>
<name>A0ABQ3K8Y3_9PSEU</name>
<protein>
    <recommendedName>
        <fullName evidence="3">Trypsin-like peptidase domain-containing protein</fullName>
    </recommendedName>
</protein>
<evidence type="ECO:0000313" key="2">
    <source>
        <dbReference type="Proteomes" id="UP000649955"/>
    </source>
</evidence>